<feature type="compositionally biased region" description="Basic and acidic residues" evidence="1">
    <location>
        <begin position="42"/>
        <end position="55"/>
    </location>
</feature>
<feature type="region of interest" description="Disordered" evidence="1">
    <location>
        <begin position="21"/>
        <end position="75"/>
    </location>
</feature>
<dbReference type="AlphaFoldDB" id="A0A368RPE0"/>
<feature type="compositionally biased region" description="Low complexity" evidence="1">
    <location>
        <begin position="286"/>
        <end position="300"/>
    </location>
</feature>
<gene>
    <name evidence="2" type="ORF">SETIT_6G221000v2</name>
</gene>
<evidence type="ECO:0000313" key="2">
    <source>
        <dbReference type="EMBL" id="RCV31973.1"/>
    </source>
</evidence>
<feature type="compositionally biased region" description="Gly residues" evidence="1">
    <location>
        <begin position="301"/>
        <end position="313"/>
    </location>
</feature>
<protein>
    <submittedName>
        <fullName evidence="2">Uncharacterized protein</fullName>
    </submittedName>
</protein>
<evidence type="ECO:0000256" key="1">
    <source>
        <dbReference type="SAM" id="MobiDB-lite"/>
    </source>
</evidence>
<reference evidence="2" key="2">
    <citation type="submission" date="2015-07" db="EMBL/GenBank/DDBJ databases">
        <authorList>
            <person name="Noorani M."/>
        </authorList>
    </citation>
    <scope>NUCLEOTIDE SEQUENCE</scope>
    <source>
        <strain evidence="2">Yugu1</strain>
    </source>
</reference>
<name>A0A368RPE0_SETIT</name>
<dbReference type="EMBL" id="CM003533">
    <property type="protein sequence ID" value="RCV31973.1"/>
    <property type="molecule type" value="Genomic_DNA"/>
</dbReference>
<accession>A0A368RPE0</accession>
<feature type="compositionally biased region" description="Low complexity" evidence="1">
    <location>
        <begin position="264"/>
        <end position="276"/>
    </location>
</feature>
<reference evidence="2" key="1">
    <citation type="journal article" date="2012" name="Nat. Biotechnol.">
        <title>Reference genome sequence of the model plant Setaria.</title>
        <authorList>
            <person name="Bennetzen J.L."/>
            <person name="Schmutz J."/>
            <person name="Wang H."/>
            <person name="Percifield R."/>
            <person name="Hawkins J."/>
            <person name="Pontaroli A.C."/>
            <person name="Estep M."/>
            <person name="Feng L."/>
            <person name="Vaughn J.N."/>
            <person name="Grimwood J."/>
            <person name="Jenkins J."/>
            <person name="Barry K."/>
            <person name="Lindquist E."/>
            <person name="Hellsten U."/>
            <person name="Deshpande S."/>
            <person name="Wang X."/>
            <person name="Wu X."/>
            <person name="Mitros T."/>
            <person name="Triplett J."/>
            <person name="Yang X."/>
            <person name="Ye C.Y."/>
            <person name="Mauro-Herrera M."/>
            <person name="Wang L."/>
            <person name="Li P."/>
            <person name="Sharma M."/>
            <person name="Sharma R."/>
            <person name="Ronald P.C."/>
            <person name="Panaud O."/>
            <person name="Kellogg E.A."/>
            <person name="Brutnell T.P."/>
            <person name="Doust A.N."/>
            <person name="Tuskan G.A."/>
            <person name="Rokhsar D."/>
            <person name="Devos K.M."/>
        </authorList>
    </citation>
    <scope>NUCLEOTIDE SEQUENCE [LARGE SCALE GENOMIC DNA]</scope>
    <source>
        <strain evidence="2">Yugu1</strain>
    </source>
</reference>
<proteinExistence type="predicted"/>
<feature type="region of interest" description="Disordered" evidence="1">
    <location>
        <begin position="205"/>
        <end position="313"/>
    </location>
</feature>
<feature type="region of interest" description="Disordered" evidence="1">
    <location>
        <begin position="333"/>
        <end position="385"/>
    </location>
</feature>
<organism evidence="2">
    <name type="scientific">Setaria italica</name>
    <name type="common">Foxtail millet</name>
    <name type="synonym">Panicum italicum</name>
    <dbReference type="NCBI Taxonomy" id="4555"/>
    <lineage>
        <taxon>Eukaryota</taxon>
        <taxon>Viridiplantae</taxon>
        <taxon>Streptophyta</taxon>
        <taxon>Embryophyta</taxon>
        <taxon>Tracheophyta</taxon>
        <taxon>Spermatophyta</taxon>
        <taxon>Magnoliopsida</taxon>
        <taxon>Liliopsida</taxon>
        <taxon>Poales</taxon>
        <taxon>Poaceae</taxon>
        <taxon>PACMAD clade</taxon>
        <taxon>Panicoideae</taxon>
        <taxon>Panicodae</taxon>
        <taxon>Paniceae</taxon>
        <taxon>Cenchrinae</taxon>
        <taxon>Setaria</taxon>
    </lineage>
</organism>
<sequence>MRPHHRIRYPSARVLASNRATAASSIESCPAVAVTPNRQWRRPSDTPSPRRELPVHDGLSSRVPRRAPPPKKVAPARITARRGLCRSSLAISVDSPAAAMDDDGPSPPAWAKLPGETLRDRAPPARRRRVRTPCDGACRLPAQVHLHETTTPTLMMRFRRPLSRTGDHVARACCNCNTKLKVIGNREPNCGQIKQFEEKKIAEGPLCRPTDGASRRRPTSPTASLAHLATAGGGRRKPGQLPRKAAAGQTGRPRGRRRGGTAQGAGRRAGAPAARIRPCRGRIRPSHPWIRRPWPIPARAGGDGRGAGGGGGGLRPWSCRCAAACCGRLPRARRRRARPPGAPRLPMSSRQSTPRRASGTPLRRPLLIAREPAQQRRCSQPPREARAQQLACQARVTISCPEQGGGRQTSCW</sequence>